<sequence>MIIAVENSLAQHLHINSQIMSPSELLDTNAWTIRVAGEFMIIMNNLMSFPVIVRHPQRFNDSRSFMTAFKREFLQLLEISSIPHAKIRMIRDAQFGKVAFTRQIQPETQQQLQKYQNLMIGPNSIIDWEKNPSNAEIALQLAEQTQIINQTTDEEYVVMDIFEDYSITDFKVPSHPELNEHNRRYLYRSLSINDIMNATAVGEKILDDYEEYLEERNKSESIIDRDLDCAADYIGYCEALGESVLDDLTLIYHYFINYEKLHNERPTDTGFRSKSDAFREFGKFLRAEDLFSSEDYDKFVQAVNQGIKDLNSKQRMYHLQRIIRDMQRQVRNQREHAIQYVNKQYTIYVELSNYNPKMWRRFTVSGDTRLDMLCFTILAAFNADGNHLFELQQGSVRYQLPIFDSGFGQTKDITQSWVGDCDVSHDFHLIYDFGDMWDFKIKFEEIKPKRIPAHTSPEIIDGFGYGILEDIGGVTGLAQVAKDDGSINSQLNITEFKKKWARQIEKIHNCYE</sequence>
<dbReference type="EMBL" id="JACIVC010000043">
    <property type="protein sequence ID" value="MBB1069045.1"/>
    <property type="molecule type" value="Genomic_DNA"/>
</dbReference>
<dbReference type="Pfam" id="PF07929">
    <property type="entry name" value="PRiA4_ORF3"/>
    <property type="match status" value="1"/>
</dbReference>
<protein>
    <submittedName>
        <fullName evidence="2">Plasmid pRiA4b ORF-3 family protein</fullName>
    </submittedName>
</protein>
<dbReference type="Gene3D" id="3.10.290.30">
    <property type="entry name" value="MM3350-like"/>
    <property type="match status" value="1"/>
</dbReference>
<dbReference type="Proteomes" id="UP000518316">
    <property type="component" value="Unassembled WGS sequence"/>
</dbReference>
<name>A0A7W3TQK2_9LACO</name>
<evidence type="ECO:0000313" key="2">
    <source>
        <dbReference type="EMBL" id="MBB1069045.1"/>
    </source>
</evidence>
<reference evidence="2 3" key="1">
    <citation type="submission" date="2020-07" db="EMBL/GenBank/DDBJ databases">
        <title>Description of Limosilactobacillus balticus sp. nov., Limosilactobacillus agrestis sp. nov., Limosilactobacillus albertensis sp. nov., Limosilactobacillus rudii sp. nov., Limosilactobacillus fastidiosus sp. nov., five novel Limosilactobacillus species isolated from the vertebrate gastrointestinal tract, and proposal of 6 subspecies of Limosilactobacillus reuteri adapted to the gastrointestinal tract of specific vertebrate hosts.</title>
        <authorList>
            <person name="Li F."/>
            <person name="Cheng C."/>
            <person name="Zheng J."/>
            <person name="Quevedo R.M."/>
            <person name="Li J."/>
            <person name="Roos S."/>
            <person name="Gaenzle M.G."/>
            <person name="Walter J."/>
        </authorList>
    </citation>
    <scope>NUCLEOTIDE SEQUENCE [LARGE SCALE GENOMIC DNA]</scope>
    <source>
        <strain evidence="2 3">RRLNB_1_1</strain>
    </source>
</reference>
<keyword evidence="3" id="KW-1185">Reference proteome</keyword>
<dbReference type="RefSeq" id="WP_182597713.1">
    <property type="nucleotide sequence ID" value="NZ_JACIVC010000043.1"/>
</dbReference>
<gene>
    <name evidence="2" type="ORF">H5S40_02525</name>
</gene>
<proteinExistence type="predicted"/>
<dbReference type="SUPFAM" id="SSF159941">
    <property type="entry name" value="MM3350-like"/>
    <property type="match status" value="1"/>
</dbReference>
<dbReference type="AlphaFoldDB" id="A0A7W3TQK2"/>
<dbReference type="InterPro" id="IPR024047">
    <property type="entry name" value="MM3350-like_sf"/>
</dbReference>
<organism evidence="2 3">
    <name type="scientific">Limosilactobacillus albertensis</name>
    <dbReference type="NCBI Taxonomy" id="2759752"/>
    <lineage>
        <taxon>Bacteria</taxon>
        <taxon>Bacillati</taxon>
        <taxon>Bacillota</taxon>
        <taxon>Bacilli</taxon>
        <taxon>Lactobacillales</taxon>
        <taxon>Lactobacillaceae</taxon>
        <taxon>Limosilactobacillus</taxon>
    </lineage>
</organism>
<dbReference type="InterPro" id="IPR012912">
    <property type="entry name" value="Plasmid_pRiA4b_Orf3-like"/>
</dbReference>
<dbReference type="PANTHER" id="PTHR41878">
    <property type="entry name" value="LEXA REPRESSOR-RELATED"/>
    <property type="match status" value="1"/>
</dbReference>
<comment type="caution">
    <text evidence="2">The sequence shown here is derived from an EMBL/GenBank/DDBJ whole genome shotgun (WGS) entry which is preliminary data.</text>
</comment>
<evidence type="ECO:0000259" key="1">
    <source>
        <dbReference type="Pfam" id="PF07929"/>
    </source>
</evidence>
<dbReference type="PANTHER" id="PTHR41878:SF1">
    <property type="entry name" value="TNPR PROTEIN"/>
    <property type="match status" value="1"/>
</dbReference>
<feature type="domain" description="Plasmid pRiA4b Orf3-like" evidence="1">
    <location>
        <begin position="344"/>
        <end position="481"/>
    </location>
</feature>
<evidence type="ECO:0000313" key="3">
    <source>
        <dbReference type="Proteomes" id="UP000518316"/>
    </source>
</evidence>
<accession>A0A7W3TQK2</accession>